<name>A0A061R9X3_9CHLO</name>
<keyword evidence="4" id="KW-1133">Transmembrane helix</keyword>
<dbReference type="AlphaFoldDB" id="A0A061R9X3"/>
<feature type="transmembrane region" description="Helical" evidence="4">
    <location>
        <begin position="733"/>
        <end position="757"/>
    </location>
</feature>
<evidence type="ECO:0000313" key="5">
    <source>
        <dbReference type="EMBL" id="JAC67470.1"/>
    </source>
</evidence>
<feature type="region of interest" description="Disordered" evidence="3">
    <location>
        <begin position="149"/>
        <end position="180"/>
    </location>
</feature>
<feature type="compositionally biased region" description="Polar residues" evidence="3">
    <location>
        <begin position="7"/>
        <end position="23"/>
    </location>
</feature>
<evidence type="ECO:0000256" key="2">
    <source>
        <dbReference type="SAM" id="Coils"/>
    </source>
</evidence>
<reference evidence="5" key="1">
    <citation type="submission" date="2014-05" db="EMBL/GenBank/DDBJ databases">
        <title>The transcriptome of the halophilic microalga Tetraselmis sp. GSL018 isolated from the Great Salt Lake, Utah.</title>
        <authorList>
            <person name="Jinkerson R.E."/>
            <person name="D'Adamo S."/>
            <person name="Posewitz M.C."/>
        </authorList>
    </citation>
    <scope>NUCLEOTIDE SEQUENCE</scope>
    <source>
        <strain evidence="5">GSL018</strain>
    </source>
</reference>
<gene>
    <name evidence="5" type="ORF">TSPGSL018_11057</name>
</gene>
<dbReference type="InterPro" id="IPR039204">
    <property type="entry name" value="MRS2-like"/>
</dbReference>
<dbReference type="Pfam" id="PF22099">
    <property type="entry name" value="MRS2-like"/>
    <property type="match status" value="1"/>
</dbReference>
<feature type="region of interest" description="Disordered" evidence="3">
    <location>
        <begin position="1"/>
        <end position="23"/>
    </location>
</feature>
<keyword evidence="2" id="KW-0175">Coiled coil</keyword>
<accession>A0A061R9X3</accession>
<feature type="region of interest" description="Disordered" evidence="3">
    <location>
        <begin position="200"/>
        <end position="227"/>
    </location>
</feature>
<dbReference type="PANTHER" id="PTHR13890">
    <property type="entry name" value="RNA SPLICING PROTEIN MRS2, MITOCHONDRIAL"/>
    <property type="match status" value="1"/>
</dbReference>
<dbReference type="Gene3D" id="1.20.58.340">
    <property type="entry name" value="Magnesium transport protein CorA, transmembrane region"/>
    <property type="match status" value="2"/>
</dbReference>
<feature type="compositionally biased region" description="Polar residues" evidence="3">
    <location>
        <begin position="63"/>
        <end position="76"/>
    </location>
</feature>
<dbReference type="GO" id="GO:0015095">
    <property type="term" value="F:magnesium ion transmembrane transporter activity"/>
    <property type="evidence" value="ECO:0007669"/>
    <property type="project" value="UniProtKB-ARBA"/>
</dbReference>
<dbReference type="Gene3D" id="2.40.128.330">
    <property type="match status" value="1"/>
</dbReference>
<comment type="similarity">
    <text evidence="1">Belongs to the CorA metal ion transporter (MIT) (TC 1.A.35.5) family.</text>
</comment>
<dbReference type="EMBL" id="GBEZ01019029">
    <property type="protein sequence ID" value="JAC67470.1"/>
    <property type="molecule type" value="Transcribed_RNA"/>
</dbReference>
<feature type="compositionally biased region" description="Basic residues" evidence="3">
    <location>
        <begin position="518"/>
        <end position="528"/>
    </location>
</feature>
<feature type="compositionally biased region" description="Polar residues" evidence="3">
    <location>
        <begin position="567"/>
        <end position="587"/>
    </location>
</feature>
<feature type="region of interest" description="Disordered" evidence="3">
    <location>
        <begin position="444"/>
        <end position="464"/>
    </location>
</feature>
<feature type="region of interest" description="Disordered" evidence="3">
    <location>
        <begin position="489"/>
        <end position="639"/>
    </location>
</feature>
<keyword evidence="4" id="KW-0472">Membrane</keyword>
<feature type="compositionally biased region" description="Basic residues" evidence="3">
    <location>
        <begin position="536"/>
        <end position="545"/>
    </location>
</feature>
<protein>
    <submittedName>
        <fullName evidence="5">Magnesium transporter mrs2-3-like</fullName>
    </submittedName>
</protein>
<feature type="coiled-coil region" evidence="2">
    <location>
        <begin position="407"/>
        <end position="441"/>
    </location>
</feature>
<organism evidence="5">
    <name type="scientific">Tetraselmis sp. GSL018</name>
    <dbReference type="NCBI Taxonomy" id="582737"/>
    <lineage>
        <taxon>Eukaryota</taxon>
        <taxon>Viridiplantae</taxon>
        <taxon>Chlorophyta</taxon>
        <taxon>core chlorophytes</taxon>
        <taxon>Chlorodendrophyceae</taxon>
        <taxon>Chlorodendrales</taxon>
        <taxon>Chlorodendraceae</taxon>
        <taxon>Tetraselmis</taxon>
    </lineage>
</organism>
<feature type="transmembrane region" description="Helical" evidence="4">
    <location>
        <begin position="693"/>
        <end position="713"/>
    </location>
</feature>
<sequence length="785" mass="86208">MDAGKSANVTPNTASPARSQNRVSISGALSAAASIASTRSFRHRYQPLPAIDDADETPVEAMTPSSRDLTQDHTGISSGGQRGVTYAYYTTGELAGETSSTQLNRAWEDDEGMEQASFGEPSHGGGFRRWDTASSVDFWAPCEDDLFPGTGERGALRDDNEDGDGGESSRGSVFGQYEPLGMPAEPERIALRRGSISRTASQLVKRLSRREDPRSPQASPARRAAPRHRKWVVVDNLGKASMRRIEKQYMTSTLGVPGRDVRVLDPYAPLPYPCAVFIREKAVVLNLEAVKAIVTQDCAFILAVPVVREAQASVWGNFTTAEAPAPESAVTAQVVEPTEDHPFVLDLCKKIQNMAGDWMPFPLMVLEAAVAGAHKQLEGQVDALESRGKAALDTLTTKVTRGNLERVHKVKSQMNKLSTRVEKLREEIDKLLDDDDDMRALYLKRDSAEGHGTGPPGSGREDRQAPVWALTAAGSAAIPSGTAEARQSAAWAAQANARRLRHSQSGLMPPAGDPTQRQKQRPPRHRGANHAQNFPKQKKVSQMRKVKSDVQLQSWGHAPSRPLSRFHASSVTRAESDTRAGNSSDNPGQRLMPSRGSQPGKITRARNMRGLSARCGPELPARAQRADGRARPKKLRKGHADVQEAEALLEVYVTSAEFLESRLGLLKERIDDTEDLINIELDSRYNELQMVNVYFLTFALSWSFAAVVVSIWGMNLCQSCGWHTESGPDSNRYLFFVTVGYTFVLMACIAIGFFIYIQAKGLSFIPEFSFFAQNKPMTFQPWWSA</sequence>
<dbReference type="PANTHER" id="PTHR13890:SF31">
    <property type="entry name" value="MAGNESIUM TRANSPORTER MRS2-2-RELATED"/>
    <property type="match status" value="1"/>
</dbReference>
<evidence type="ECO:0000256" key="4">
    <source>
        <dbReference type="SAM" id="Phobius"/>
    </source>
</evidence>
<evidence type="ECO:0000256" key="3">
    <source>
        <dbReference type="SAM" id="MobiDB-lite"/>
    </source>
</evidence>
<feature type="unsure residue" description="I or L" evidence="5">
    <location>
        <position position="191"/>
    </location>
</feature>
<feature type="region of interest" description="Disordered" evidence="3">
    <location>
        <begin position="48"/>
        <end position="78"/>
    </location>
</feature>
<evidence type="ECO:0000256" key="1">
    <source>
        <dbReference type="ARBA" id="ARBA00007535"/>
    </source>
</evidence>
<keyword evidence="4" id="KW-0812">Transmembrane</keyword>
<proteinExistence type="inferred from homology"/>